<dbReference type="Pfam" id="PF13847">
    <property type="entry name" value="Methyltransf_31"/>
    <property type="match status" value="1"/>
</dbReference>
<dbReference type="PANTHER" id="PTHR43675">
    <property type="entry name" value="ARSENITE METHYLTRANSFERASE"/>
    <property type="match status" value="1"/>
</dbReference>
<dbReference type="CDD" id="cd02440">
    <property type="entry name" value="AdoMet_MTases"/>
    <property type="match status" value="1"/>
</dbReference>
<dbReference type="SUPFAM" id="SSF53335">
    <property type="entry name" value="S-adenosyl-L-methionine-dependent methyltransferases"/>
    <property type="match status" value="1"/>
</dbReference>
<comment type="catalytic activity">
    <reaction evidence="7">
        <text>arsenic triglutathione + 2 [thioredoxin]-dithiol + 2 S-adenosyl-L-methionine + H2O = dimethylarsinous acid + 2 [thioredoxin]-disulfide + 3 glutathione + 2 S-adenosyl-L-homocysteine + 2 H(+)</text>
        <dbReference type="Rhea" id="RHEA:69464"/>
        <dbReference type="Rhea" id="RHEA-COMP:10698"/>
        <dbReference type="Rhea" id="RHEA-COMP:10700"/>
        <dbReference type="ChEBI" id="CHEBI:15377"/>
        <dbReference type="ChEBI" id="CHEBI:15378"/>
        <dbReference type="ChEBI" id="CHEBI:23808"/>
        <dbReference type="ChEBI" id="CHEBI:29950"/>
        <dbReference type="ChEBI" id="CHEBI:50058"/>
        <dbReference type="ChEBI" id="CHEBI:57856"/>
        <dbReference type="ChEBI" id="CHEBI:57925"/>
        <dbReference type="ChEBI" id="CHEBI:59789"/>
        <dbReference type="ChEBI" id="CHEBI:183640"/>
        <dbReference type="EC" id="2.1.1.137"/>
    </reaction>
</comment>
<evidence type="ECO:0000256" key="8">
    <source>
        <dbReference type="ARBA" id="ARBA00048428"/>
    </source>
</evidence>
<keyword evidence="1" id="KW-0808">Transferase</keyword>
<comment type="catalytic activity">
    <reaction evidence="6">
        <text>arsenic triglutathione + [thioredoxin]-dithiol + S-adenosyl-L-methionine + 2 H2O = methylarsonous acid + [thioredoxin]-disulfide + 3 glutathione + S-adenosyl-L-homocysteine + H(+)</text>
        <dbReference type="Rhea" id="RHEA:69460"/>
        <dbReference type="Rhea" id="RHEA-COMP:10698"/>
        <dbReference type="Rhea" id="RHEA-COMP:10700"/>
        <dbReference type="ChEBI" id="CHEBI:15377"/>
        <dbReference type="ChEBI" id="CHEBI:15378"/>
        <dbReference type="ChEBI" id="CHEBI:17826"/>
        <dbReference type="ChEBI" id="CHEBI:29950"/>
        <dbReference type="ChEBI" id="CHEBI:50058"/>
        <dbReference type="ChEBI" id="CHEBI:57856"/>
        <dbReference type="ChEBI" id="CHEBI:57925"/>
        <dbReference type="ChEBI" id="CHEBI:59789"/>
        <dbReference type="ChEBI" id="CHEBI:183640"/>
        <dbReference type="EC" id="2.1.1.137"/>
    </reaction>
</comment>
<gene>
    <name evidence="10" type="ORF">OM076_11635</name>
</gene>
<dbReference type="EC" id="2.1.1.137" evidence="4"/>
<evidence type="ECO:0000256" key="3">
    <source>
        <dbReference type="ARBA" id="ARBA00034487"/>
    </source>
</evidence>
<dbReference type="PANTHER" id="PTHR43675:SF8">
    <property type="entry name" value="ARSENITE METHYLTRANSFERASE"/>
    <property type="match status" value="1"/>
</dbReference>
<comment type="caution">
    <text evidence="10">The sequence shown here is derived from an EMBL/GenBank/DDBJ whole genome shotgun (WGS) entry which is preliminary data.</text>
</comment>
<protein>
    <recommendedName>
        <fullName evidence="5">Arsenite methyltransferase</fullName>
        <ecNumber evidence="4">2.1.1.137</ecNumber>
    </recommendedName>
</protein>
<evidence type="ECO:0000256" key="7">
    <source>
        <dbReference type="ARBA" id="ARBA00047943"/>
    </source>
</evidence>
<dbReference type="AlphaFoldDB" id="A0A9X3S044"/>
<evidence type="ECO:0000259" key="9">
    <source>
        <dbReference type="Pfam" id="PF13847"/>
    </source>
</evidence>
<keyword evidence="10" id="KW-0489">Methyltransferase</keyword>
<sequence length="253" mass="26644">MSTALFDTAALRDEIRAMYRDVARDPGGDYHFEIGRPLALRLGYPPEWLDAIPSEALDSFAGVGHFLDLAGIQPGASVLDLGSGSGTDSFAAAHLAGTGGHVVGVDMTDAQLAKARRNAPHNVEFVEGLIESPPVEGGSIDVVISNGVINLAPDKRAVFDAAAWALRPGGRLALADIVSELHLAERTRGNVSLWAACIAGAVPLTPYLEAIEAAGLRVQTVRTNPAYQFLSPRAQRAVERYGVTSVSVLAIKP</sequence>
<evidence type="ECO:0000256" key="5">
    <source>
        <dbReference type="ARBA" id="ARBA00034545"/>
    </source>
</evidence>
<dbReference type="RefSeq" id="WP_270040045.1">
    <property type="nucleotide sequence ID" value="NZ_JAPDOD010000008.1"/>
</dbReference>
<evidence type="ECO:0000256" key="6">
    <source>
        <dbReference type="ARBA" id="ARBA00047941"/>
    </source>
</evidence>
<dbReference type="Gene3D" id="3.40.50.150">
    <property type="entry name" value="Vaccinia Virus protein VP39"/>
    <property type="match status" value="1"/>
</dbReference>
<evidence type="ECO:0000313" key="10">
    <source>
        <dbReference type="EMBL" id="MDA0160919.1"/>
    </source>
</evidence>
<comment type="similarity">
    <text evidence="3">Belongs to the methyltransferase superfamily. Arsenite methyltransferase family.</text>
</comment>
<dbReference type="InterPro" id="IPR026669">
    <property type="entry name" value="Arsenite_MeTrfase-like"/>
</dbReference>
<dbReference type="InterPro" id="IPR025714">
    <property type="entry name" value="Methyltranfer_dom"/>
</dbReference>
<proteinExistence type="inferred from homology"/>
<dbReference type="GO" id="GO:0030791">
    <property type="term" value="F:arsenite methyltransferase activity"/>
    <property type="evidence" value="ECO:0007669"/>
    <property type="project" value="UniProtKB-EC"/>
</dbReference>
<comment type="catalytic activity">
    <reaction evidence="8">
        <text>arsenic triglutathione + 3 [thioredoxin]-dithiol + 3 S-adenosyl-L-methionine = trimethylarsine + 3 [thioredoxin]-disulfide + 3 glutathione + 3 S-adenosyl-L-homocysteine + 3 H(+)</text>
        <dbReference type="Rhea" id="RHEA:69432"/>
        <dbReference type="Rhea" id="RHEA-COMP:10698"/>
        <dbReference type="Rhea" id="RHEA-COMP:10700"/>
        <dbReference type="ChEBI" id="CHEBI:15378"/>
        <dbReference type="ChEBI" id="CHEBI:27130"/>
        <dbReference type="ChEBI" id="CHEBI:29950"/>
        <dbReference type="ChEBI" id="CHEBI:50058"/>
        <dbReference type="ChEBI" id="CHEBI:57856"/>
        <dbReference type="ChEBI" id="CHEBI:57925"/>
        <dbReference type="ChEBI" id="CHEBI:59789"/>
        <dbReference type="ChEBI" id="CHEBI:183640"/>
        <dbReference type="EC" id="2.1.1.137"/>
    </reaction>
</comment>
<dbReference type="GO" id="GO:0032259">
    <property type="term" value="P:methylation"/>
    <property type="evidence" value="ECO:0007669"/>
    <property type="project" value="UniProtKB-KW"/>
</dbReference>
<evidence type="ECO:0000256" key="1">
    <source>
        <dbReference type="ARBA" id="ARBA00022679"/>
    </source>
</evidence>
<evidence type="ECO:0000256" key="4">
    <source>
        <dbReference type="ARBA" id="ARBA00034521"/>
    </source>
</evidence>
<dbReference type="EMBL" id="JAPDOD010000008">
    <property type="protein sequence ID" value="MDA0160919.1"/>
    <property type="molecule type" value="Genomic_DNA"/>
</dbReference>
<reference evidence="10" key="1">
    <citation type="submission" date="2022-10" db="EMBL/GenBank/DDBJ databases">
        <title>The WGS of Solirubrobacter ginsenosidimutans DSM 21036.</title>
        <authorList>
            <person name="Jiang Z."/>
        </authorList>
    </citation>
    <scope>NUCLEOTIDE SEQUENCE</scope>
    <source>
        <strain evidence="10">DSM 21036</strain>
    </source>
</reference>
<keyword evidence="11" id="KW-1185">Reference proteome</keyword>
<feature type="domain" description="Methyltransferase" evidence="9">
    <location>
        <begin position="73"/>
        <end position="202"/>
    </location>
</feature>
<dbReference type="InterPro" id="IPR029063">
    <property type="entry name" value="SAM-dependent_MTases_sf"/>
</dbReference>
<evidence type="ECO:0000256" key="2">
    <source>
        <dbReference type="ARBA" id="ARBA00022691"/>
    </source>
</evidence>
<keyword evidence="2" id="KW-0949">S-adenosyl-L-methionine</keyword>
<name>A0A9X3S044_9ACTN</name>
<accession>A0A9X3S044</accession>
<evidence type="ECO:0000313" key="11">
    <source>
        <dbReference type="Proteomes" id="UP001149140"/>
    </source>
</evidence>
<organism evidence="10 11">
    <name type="scientific">Solirubrobacter ginsenosidimutans</name>
    <dbReference type="NCBI Taxonomy" id="490573"/>
    <lineage>
        <taxon>Bacteria</taxon>
        <taxon>Bacillati</taxon>
        <taxon>Actinomycetota</taxon>
        <taxon>Thermoleophilia</taxon>
        <taxon>Solirubrobacterales</taxon>
        <taxon>Solirubrobacteraceae</taxon>
        <taxon>Solirubrobacter</taxon>
    </lineage>
</organism>
<dbReference type="Proteomes" id="UP001149140">
    <property type="component" value="Unassembled WGS sequence"/>
</dbReference>